<dbReference type="GeneTree" id="ENSGT00390000018096"/>
<dbReference type="RefSeq" id="XP_028590368.1">
    <property type="nucleotide sequence ID" value="XM_028734535.1"/>
</dbReference>
<dbReference type="InterPro" id="IPR036834">
    <property type="entry name" value="Bcl-2-like_sf"/>
</dbReference>
<dbReference type="Proteomes" id="UP000472272">
    <property type="component" value="Chromosome 6"/>
</dbReference>
<keyword evidence="2" id="KW-1185">Reference proteome</keyword>
<sequence length="199" mass="22295">MKDSMTFEEQVEQIAEALLADFPGQKSKTEFRVLQYQGASFEGPPPSLLARATSETRDEALQRQSLILPQSQSFQGGGSAASPFDPVPIANTLRRLGDQFNADLERPAQEVIEAEGRKFKENVEALSKTWTIQNPELAYEKAFLVVAVKLFRYIAKKAHAVAQPRLLTEAINAAPEVRHYIERQGGWENLENRRGQNNP</sequence>
<dbReference type="PANTHER" id="PTHR36466:SF1">
    <property type="entry name" value="BCL-2-LIKE PROTEIN 15"/>
    <property type="match status" value="1"/>
</dbReference>
<gene>
    <name evidence="1" type="primary">BCL2L15</name>
</gene>
<evidence type="ECO:0000313" key="1">
    <source>
        <dbReference type="Ensembl" id="ENSPMRP00000004497.1"/>
    </source>
</evidence>
<dbReference type="AlphaFoldDB" id="A0A670HZC9"/>
<organism evidence="1 2">
    <name type="scientific">Podarcis muralis</name>
    <name type="common">Wall lizard</name>
    <name type="synonym">Lacerta muralis</name>
    <dbReference type="NCBI Taxonomy" id="64176"/>
    <lineage>
        <taxon>Eukaryota</taxon>
        <taxon>Metazoa</taxon>
        <taxon>Chordata</taxon>
        <taxon>Craniata</taxon>
        <taxon>Vertebrata</taxon>
        <taxon>Euteleostomi</taxon>
        <taxon>Lepidosauria</taxon>
        <taxon>Squamata</taxon>
        <taxon>Bifurcata</taxon>
        <taxon>Unidentata</taxon>
        <taxon>Episquamata</taxon>
        <taxon>Laterata</taxon>
        <taxon>Lacertibaenia</taxon>
        <taxon>Lacertidae</taxon>
        <taxon>Podarcis</taxon>
    </lineage>
</organism>
<dbReference type="OrthoDB" id="9950208at2759"/>
<dbReference type="Ensembl" id="ENSPMRT00000004794.1">
    <property type="protein sequence ID" value="ENSPMRP00000004497.1"/>
    <property type="gene ID" value="ENSPMRG00000003076.1"/>
</dbReference>
<name>A0A670HZC9_PODMU</name>
<evidence type="ECO:0000313" key="2">
    <source>
        <dbReference type="Proteomes" id="UP000472272"/>
    </source>
</evidence>
<dbReference type="GeneID" id="114599388"/>
<dbReference type="PANTHER" id="PTHR36466">
    <property type="entry name" value="BCL-2-LIKE PROTEIN 15"/>
    <property type="match status" value="1"/>
</dbReference>
<reference evidence="1" key="2">
    <citation type="submission" date="2025-08" db="UniProtKB">
        <authorList>
            <consortium name="Ensembl"/>
        </authorList>
    </citation>
    <scope>IDENTIFICATION</scope>
</reference>
<dbReference type="SUPFAM" id="SSF56854">
    <property type="entry name" value="Bcl-2 inhibitors of programmed cell death"/>
    <property type="match status" value="1"/>
</dbReference>
<dbReference type="InterPro" id="IPR033543">
    <property type="entry name" value="BCL2L15"/>
</dbReference>
<protein>
    <submittedName>
        <fullName evidence="1">BCL2 like 15</fullName>
    </submittedName>
</protein>
<proteinExistence type="predicted"/>
<accession>A0A670HZC9</accession>
<reference evidence="1 2" key="1">
    <citation type="journal article" date="2019" name="Proc. Natl. Acad. Sci. U.S.A.">
        <title>Regulatory changes in pterin and carotenoid genes underlie balanced color polymorphisms in the wall lizard.</title>
        <authorList>
            <person name="Andrade P."/>
            <person name="Pinho C."/>
            <person name="Perez I de Lanuza G."/>
            <person name="Afonso S."/>
            <person name="Brejcha J."/>
            <person name="Rubin C.J."/>
            <person name="Wallerman O."/>
            <person name="Pereira P."/>
            <person name="Sabatino S.J."/>
            <person name="Bellati A."/>
            <person name="Pellitteri-Rosa D."/>
            <person name="Bosakova Z."/>
            <person name="Bunikis I."/>
            <person name="Carretero M.A."/>
            <person name="Feiner N."/>
            <person name="Marsik P."/>
            <person name="Pauperio F."/>
            <person name="Salvi D."/>
            <person name="Soler L."/>
            <person name="While G.M."/>
            <person name="Uller T."/>
            <person name="Font E."/>
            <person name="Andersson L."/>
            <person name="Carneiro M."/>
        </authorList>
    </citation>
    <scope>NUCLEOTIDE SEQUENCE</scope>
</reference>
<dbReference type="KEGG" id="pmua:114599388"/>
<dbReference type="CTD" id="440603"/>
<dbReference type="GO" id="GO:0042981">
    <property type="term" value="P:regulation of apoptotic process"/>
    <property type="evidence" value="ECO:0007669"/>
    <property type="project" value="InterPro"/>
</dbReference>
<reference evidence="1" key="3">
    <citation type="submission" date="2025-09" db="UniProtKB">
        <authorList>
            <consortium name="Ensembl"/>
        </authorList>
    </citation>
    <scope>IDENTIFICATION</scope>
</reference>